<protein>
    <submittedName>
        <fullName evidence="3">Alpha-L-glycero-D-manno-heptose beta-1,4-glucosyltransferase</fullName>
    </submittedName>
</protein>
<dbReference type="STRING" id="1705394.SP60_02455"/>
<dbReference type="PANTHER" id="PTHR43630:SF2">
    <property type="entry name" value="GLYCOSYLTRANSFERASE"/>
    <property type="match status" value="1"/>
</dbReference>
<keyword evidence="3" id="KW-0808">Transferase</keyword>
<dbReference type="CDD" id="cd02511">
    <property type="entry name" value="Beta4Glucosyltransferase"/>
    <property type="match status" value="1"/>
</dbReference>
<dbReference type="OrthoDB" id="9815923at2"/>
<dbReference type="EMBL" id="CP010552">
    <property type="protein sequence ID" value="ALE52195.1"/>
    <property type="molecule type" value="Genomic_DNA"/>
</dbReference>
<dbReference type="RefSeq" id="WP_053951131.1">
    <property type="nucleotide sequence ID" value="NZ_CP010552.1"/>
</dbReference>
<accession>A0A0M3TU26</accession>
<dbReference type="PANTHER" id="PTHR43630">
    <property type="entry name" value="POLY-BETA-1,6-N-ACETYL-D-GLUCOSAMINE SYNTHASE"/>
    <property type="match status" value="1"/>
</dbReference>
<dbReference type="Pfam" id="PF00535">
    <property type="entry name" value="Glycos_transf_2"/>
    <property type="match status" value="1"/>
</dbReference>
<dbReference type="Proteomes" id="UP000058020">
    <property type="component" value="Chromosome"/>
</dbReference>
<reference evidence="3 4" key="1">
    <citation type="journal article" date="2015" name="Genome Announc.">
        <title>Genome Sequence of 'Candidatus Thioglobus autotrophica' Strain EF1, a Chemoautotroph from the SUP05 Clade of Marine Gammaproteobacteria.</title>
        <authorList>
            <person name="Shah V."/>
            <person name="Morris R.M."/>
        </authorList>
    </citation>
    <scope>NUCLEOTIDE SEQUENCE [LARGE SCALE GENOMIC DNA]</scope>
    <source>
        <strain evidence="3 4">EF1</strain>
    </source>
</reference>
<dbReference type="AlphaFoldDB" id="A0A0M3TU26"/>
<evidence type="ECO:0000259" key="2">
    <source>
        <dbReference type="Pfam" id="PF00535"/>
    </source>
</evidence>
<dbReference type="PATRIC" id="fig|1705394.5.peg.498"/>
<feature type="domain" description="Glycosyltransferase 2-like" evidence="2">
    <location>
        <begin position="5"/>
        <end position="130"/>
    </location>
</feature>
<dbReference type="InterPro" id="IPR029044">
    <property type="entry name" value="Nucleotide-diphossugar_trans"/>
</dbReference>
<dbReference type="InterPro" id="IPR001173">
    <property type="entry name" value="Glyco_trans_2-like"/>
</dbReference>
<sequence>MYKISAYIITYNEIDKITDCINSVLWVDEIIVIDSHSTDGTTEIAEKLGCKVIHIPFEGYGKLRNEAIKHCSGEWILSLDSDERCTTEFRDEVMHITENSNYDIYKVPRKNYFMGRWIRHSGWYPNFRQPQLFRNGKMSYTLDPVHEGYVKNSNKDVQTTRSFIWQFPFKNTEEIMHKANRYSTLGARKLNSKGTVGSVNKAFFHGLWAFIKHYIFKFGFLDGGAGFVIAFGNFEGTFYRYLKLSEIQFKWEKPPTINPINKAS</sequence>
<keyword evidence="4" id="KW-1185">Reference proteome</keyword>
<comment type="similarity">
    <text evidence="1">Belongs to the glycosyltransferase 2 family. WaaE/KdtX subfamily.</text>
</comment>
<dbReference type="Gene3D" id="3.90.550.10">
    <property type="entry name" value="Spore Coat Polysaccharide Biosynthesis Protein SpsA, Chain A"/>
    <property type="match status" value="1"/>
</dbReference>
<evidence type="ECO:0000313" key="4">
    <source>
        <dbReference type="Proteomes" id="UP000058020"/>
    </source>
</evidence>
<dbReference type="GO" id="GO:0016740">
    <property type="term" value="F:transferase activity"/>
    <property type="evidence" value="ECO:0007669"/>
    <property type="project" value="UniProtKB-KW"/>
</dbReference>
<organism evidence="3 4">
    <name type="scientific">Candidatus Thioglobus autotrophicus</name>
    <dbReference type="NCBI Taxonomy" id="1705394"/>
    <lineage>
        <taxon>Bacteria</taxon>
        <taxon>Pseudomonadati</taxon>
        <taxon>Pseudomonadota</taxon>
        <taxon>Gammaproteobacteria</taxon>
        <taxon>Candidatus Pseudothioglobaceae</taxon>
        <taxon>Candidatus Thioglobus</taxon>
    </lineage>
</organism>
<evidence type="ECO:0000313" key="3">
    <source>
        <dbReference type="EMBL" id="ALE52195.1"/>
    </source>
</evidence>
<dbReference type="KEGG" id="tho:SP60_02455"/>
<gene>
    <name evidence="3" type="ORF">SP60_02455</name>
</gene>
<dbReference type="SUPFAM" id="SSF53448">
    <property type="entry name" value="Nucleotide-diphospho-sugar transferases"/>
    <property type="match status" value="1"/>
</dbReference>
<proteinExistence type="inferred from homology"/>
<evidence type="ECO:0000256" key="1">
    <source>
        <dbReference type="ARBA" id="ARBA00038494"/>
    </source>
</evidence>
<name>A0A0M3TU26_9GAMM</name>